<comment type="caution">
    <text evidence="2">The sequence shown here is derived from an EMBL/GenBank/DDBJ whole genome shotgun (WGS) entry which is preliminary data.</text>
</comment>
<organism evidence="2 3">
    <name type="scientific">Aliidiomarina shirensis</name>
    <dbReference type="NCBI Taxonomy" id="1048642"/>
    <lineage>
        <taxon>Bacteria</taxon>
        <taxon>Pseudomonadati</taxon>
        <taxon>Pseudomonadota</taxon>
        <taxon>Gammaproteobacteria</taxon>
        <taxon>Alteromonadales</taxon>
        <taxon>Idiomarinaceae</taxon>
        <taxon>Aliidiomarina</taxon>
    </lineage>
</organism>
<dbReference type="HAMAP" id="MF_00934">
    <property type="entry name" value="23SrRNA_methyltr_J"/>
    <property type="match status" value="1"/>
</dbReference>
<name>A0A432WQK0_9GAMM</name>
<dbReference type="PANTHER" id="PTHR37426:SF1">
    <property type="entry name" value="RIBOSOMAL RNA LARGE SUBUNIT METHYLTRANSFERASE J"/>
    <property type="match status" value="1"/>
</dbReference>
<reference evidence="3" key="1">
    <citation type="journal article" date="2018" name="Front. Microbiol.">
        <title>Genome-Based Analysis Reveals the Taxonomy and Diversity of the Family Idiomarinaceae.</title>
        <authorList>
            <person name="Liu Y."/>
            <person name="Lai Q."/>
            <person name="Shao Z."/>
        </authorList>
    </citation>
    <scope>NUCLEOTIDE SEQUENCE [LARGE SCALE GENOMIC DNA]</scope>
    <source>
        <strain evidence="3">AIS</strain>
    </source>
</reference>
<dbReference type="GO" id="GO:0005829">
    <property type="term" value="C:cytosol"/>
    <property type="evidence" value="ECO:0007669"/>
    <property type="project" value="TreeGrafter"/>
</dbReference>
<dbReference type="OrthoDB" id="9791274at2"/>
<dbReference type="GO" id="GO:0070475">
    <property type="term" value="P:rRNA base methylation"/>
    <property type="evidence" value="ECO:0007669"/>
    <property type="project" value="UniProtKB-UniRule"/>
</dbReference>
<comment type="catalytic activity">
    <reaction evidence="1">
        <text>adenosine(2030) in 23S rRNA + S-adenosyl-L-methionine = N(6)-methyladenosine(2030) in 23S rRNA + S-adenosyl-L-homocysteine + H(+)</text>
        <dbReference type="Rhea" id="RHEA:43736"/>
        <dbReference type="Rhea" id="RHEA-COMP:10668"/>
        <dbReference type="Rhea" id="RHEA-COMP:10669"/>
        <dbReference type="ChEBI" id="CHEBI:15378"/>
        <dbReference type="ChEBI" id="CHEBI:57856"/>
        <dbReference type="ChEBI" id="CHEBI:59789"/>
        <dbReference type="ChEBI" id="CHEBI:74411"/>
        <dbReference type="ChEBI" id="CHEBI:74449"/>
        <dbReference type="EC" id="2.1.1.266"/>
    </reaction>
</comment>
<keyword evidence="1" id="KW-0949">S-adenosyl-L-methionine</keyword>
<comment type="subunit">
    <text evidence="1">Monomer.</text>
</comment>
<dbReference type="EC" id="2.1.1.266" evidence="1"/>
<dbReference type="EMBL" id="PIPP01000005">
    <property type="protein sequence ID" value="RUO36031.1"/>
    <property type="molecule type" value="Genomic_DNA"/>
</dbReference>
<feature type="binding site" evidence="1">
    <location>
        <position position="176"/>
    </location>
    <ligand>
        <name>S-adenosyl-L-methionine</name>
        <dbReference type="ChEBI" id="CHEBI:59789"/>
    </ligand>
</feature>
<evidence type="ECO:0000256" key="1">
    <source>
        <dbReference type="HAMAP-Rule" id="MF_00934"/>
    </source>
</evidence>
<dbReference type="PANTHER" id="PTHR37426">
    <property type="entry name" value="RIBOSOMAL RNA LARGE SUBUNIT METHYLTRANSFERASE J"/>
    <property type="match status" value="1"/>
</dbReference>
<feature type="active site" description="Proton acceptor" evidence="1">
    <location>
        <position position="176"/>
    </location>
</feature>
<dbReference type="InterPro" id="IPR029063">
    <property type="entry name" value="SAM-dependent_MTases_sf"/>
</dbReference>
<dbReference type="Gene3D" id="3.40.50.150">
    <property type="entry name" value="Vaccinia Virus protein VP39"/>
    <property type="match status" value="1"/>
</dbReference>
<evidence type="ECO:0000313" key="2">
    <source>
        <dbReference type="EMBL" id="RUO36031.1"/>
    </source>
</evidence>
<proteinExistence type="inferred from homology"/>
<feature type="binding site" evidence="1">
    <location>
        <position position="113"/>
    </location>
    <ligand>
        <name>S-adenosyl-L-methionine</name>
        <dbReference type="ChEBI" id="CHEBI:59789"/>
    </ligand>
</feature>
<feature type="binding site" evidence="1">
    <location>
        <position position="19"/>
    </location>
    <ligand>
        <name>S-adenosyl-L-methionine</name>
        <dbReference type="ChEBI" id="CHEBI:59789"/>
    </ligand>
</feature>
<accession>A0A432WQK0</accession>
<sequence length="290" mass="32404">MLSYQHGYHAGNAADIHKHLTLIAVIKRLQAKESAIHYFDTHAGKGHYDLTDAQAQKTGEFTAGVARMVPLRDTLIPNSVWAEFFAALDSANAEETNRGQLINAKQLRFYPGSPGWVSRLRRAQDRHTVFELHPAEHDVLSTYGEQQTGRVVYGDGLQGVLKLLPPKTPRLLVLIDPAYENKTEYDDVAAAAIKVLQRCRHAVVLIWYPLLPAAKHEALLEQIRTEVALPVLQSEFHYQANTGERGMYGAGMLIVNPPWQLENNIAELMQPILPEYGEAAKLAQSWLVAE</sequence>
<keyword evidence="1" id="KW-0694">RNA-binding</keyword>
<dbReference type="AlphaFoldDB" id="A0A432WQK0"/>
<keyword evidence="1 2" id="KW-0808">Transferase</keyword>
<feature type="site" description="Interaction with substrate rRNA" evidence="1">
    <location>
        <position position="4"/>
    </location>
</feature>
<dbReference type="InterPro" id="IPR007473">
    <property type="entry name" value="RlmJ"/>
</dbReference>
<comment type="similarity">
    <text evidence="1">Belongs to the RlmJ family.</text>
</comment>
<dbReference type="GO" id="GO:0003723">
    <property type="term" value="F:RNA binding"/>
    <property type="evidence" value="ECO:0007669"/>
    <property type="project" value="UniProtKB-UniRule"/>
</dbReference>
<feature type="binding site" evidence="1">
    <location>
        <position position="131"/>
    </location>
    <ligand>
        <name>S-adenosyl-L-methionine</name>
        <dbReference type="ChEBI" id="CHEBI:59789"/>
    </ligand>
</feature>
<evidence type="ECO:0000313" key="3">
    <source>
        <dbReference type="Proteomes" id="UP000286934"/>
    </source>
</evidence>
<feature type="binding site" evidence="1">
    <location>
        <begin position="155"/>
        <end position="156"/>
    </location>
    <ligand>
        <name>S-adenosyl-L-methionine</name>
        <dbReference type="ChEBI" id="CHEBI:59789"/>
    </ligand>
</feature>
<protein>
    <recommendedName>
        <fullName evidence="1">Ribosomal RNA large subunit methyltransferase J</fullName>
        <ecNumber evidence="1">2.1.1.266</ecNumber>
    </recommendedName>
    <alternativeName>
        <fullName evidence="1">23S rRNA (adenine(2030)-N6)-methyltransferase</fullName>
    </alternativeName>
    <alternativeName>
        <fullName evidence="1">23S rRNA m6A2030 methyltransferase</fullName>
    </alternativeName>
</protein>
<dbReference type="SUPFAM" id="SSF53335">
    <property type="entry name" value="S-adenosyl-L-methionine-dependent methyltransferases"/>
    <property type="match status" value="1"/>
</dbReference>
<comment type="function">
    <text evidence="1">Specifically methylates the adenine in position 2030 of 23S rRNA.</text>
</comment>
<dbReference type="Proteomes" id="UP000286934">
    <property type="component" value="Unassembled WGS sequence"/>
</dbReference>
<keyword evidence="1" id="KW-0698">rRNA processing</keyword>
<keyword evidence="1 2" id="KW-0489">Methyltransferase</keyword>
<dbReference type="Pfam" id="PF04378">
    <property type="entry name" value="RsmJ"/>
    <property type="match status" value="1"/>
</dbReference>
<gene>
    <name evidence="1" type="primary">rlmJ</name>
    <name evidence="2" type="ORF">CWE13_10875</name>
</gene>
<dbReference type="RefSeq" id="WP_126808526.1">
    <property type="nucleotide sequence ID" value="NZ_PIPP01000005.1"/>
</dbReference>
<feature type="binding site" evidence="1">
    <location>
        <position position="42"/>
    </location>
    <ligand>
        <name>S-adenosyl-L-methionine</name>
        <dbReference type="ChEBI" id="CHEBI:59789"/>
    </ligand>
</feature>
<dbReference type="GO" id="GO:0036307">
    <property type="term" value="F:23S rRNA (adenine(2030)-N(6))-methyltransferase activity"/>
    <property type="evidence" value="ECO:0007669"/>
    <property type="project" value="UniProtKB-UniRule"/>
</dbReference>
<keyword evidence="3" id="KW-1185">Reference proteome</keyword>